<keyword evidence="4" id="KW-1134">Transmembrane beta strand</keyword>
<dbReference type="RefSeq" id="WP_013556720.1">
    <property type="nucleotide sequence ID" value="NC_014958.1"/>
</dbReference>
<dbReference type="EMBL" id="CP002454">
    <property type="protein sequence ID" value="ADV67215.1"/>
    <property type="molecule type" value="Genomic_DNA"/>
</dbReference>
<evidence type="ECO:0000256" key="4">
    <source>
        <dbReference type="ARBA" id="ARBA00022452"/>
    </source>
</evidence>
<evidence type="ECO:0000313" key="9">
    <source>
        <dbReference type="EMBL" id="ADV67215.1"/>
    </source>
</evidence>
<dbReference type="Proteomes" id="UP000008635">
    <property type="component" value="Chromosome"/>
</dbReference>
<dbReference type="GO" id="GO:0009279">
    <property type="term" value="C:cell outer membrane"/>
    <property type="evidence" value="ECO:0007669"/>
    <property type="project" value="UniProtKB-SubCell"/>
</dbReference>
<dbReference type="PANTHER" id="PTHR30026:SF20">
    <property type="entry name" value="OUTER MEMBRANE PROTEIN TOLC"/>
    <property type="match status" value="1"/>
</dbReference>
<evidence type="ECO:0000256" key="5">
    <source>
        <dbReference type="ARBA" id="ARBA00022692"/>
    </source>
</evidence>
<evidence type="ECO:0000256" key="3">
    <source>
        <dbReference type="ARBA" id="ARBA00022448"/>
    </source>
</evidence>
<evidence type="ECO:0000256" key="8">
    <source>
        <dbReference type="SAM" id="SignalP"/>
    </source>
</evidence>
<dbReference type="STRING" id="709986.Deima_1566"/>
<dbReference type="GO" id="GO:0015562">
    <property type="term" value="F:efflux transmembrane transporter activity"/>
    <property type="evidence" value="ECO:0007669"/>
    <property type="project" value="InterPro"/>
</dbReference>
<protein>
    <submittedName>
        <fullName evidence="9">Outer membrane efflux protein</fullName>
    </submittedName>
</protein>
<dbReference type="PANTHER" id="PTHR30026">
    <property type="entry name" value="OUTER MEMBRANE PROTEIN TOLC"/>
    <property type="match status" value="1"/>
</dbReference>
<dbReference type="AlphaFoldDB" id="E8U826"/>
<dbReference type="HOGENOM" id="CLU_047374_0_0_0"/>
<dbReference type="SUPFAM" id="SSF56954">
    <property type="entry name" value="Outer membrane efflux proteins (OEP)"/>
    <property type="match status" value="1"/>
</dbReference>
<evidence type="ECO:0000313" key="10">
    <source>
        <dbReference type="Proteomes" id="UP000008635"/>
    </source>
</evidence>
<dbReference type="Pfam" id="PF02321">
    <property type="entry name" value="OEP"/>
    <property type="match status" value="1"/>
</dbReference>
<comment type="similarity">
    <text evidence="2">Belongs to the outer membrane factor (OMF) (TC 1.B.17) family.</text>
</comment>
<dbReference type="InterPro" id="IPR003423">
    <property type="entry name" value="OMP_efflux"/>
</dbReference>
<dbReference type="InterPro" id="IPR051906">
    <property type="entry name" value="TolC-like"/>
</dbReference>
<keyword evidence="3" id="KW-0813">Transport</keyword>
<evidence type="ECO:0000256" key="2">
    <source>
        <dbReference type="ARBA" id="ARBA00007613"/>
    </source>
</evidence>
<evidence type="ECO:0000256" key="1">
    <source>
        <dbReference type="ARBA" id="ARBA00004442"/>
    </source>
</evidence>
<evidence type="ECO:0000256" key="7">
    <source>
        <dbReference type="ARBA" id="ARBA00023237"/>
    </source>
</evidence>
<reference evidence="10" key="2">
    <citation type="submission" date="2011-01" db="EMBL/GenBank/DDBJ databases">
        <title>The complete genome of Deinococcus maricopensis DSM 21211.</title>
        <authorList>
            <consortium name="US DOE Joint Genome Institute (JGI-PGF)"/>
            <person name="Lucas S."/>
            <person name="Copeland A."/>
            <person name="Lapidus A."/>
            <person name="Goodwin L."/>
            <person name="Pitluck S."/>
            <person name="Kyrpides N."/>
            <person name="Mavromatis K."/>
            <person name="Pagani I."/>
            <person name="Ivanova N."/>
            <person name="Ovchinnikova G."/>
            <person name="Zeytun A."/>
            <person name="Detter J.C."/>
            <person name="Han C."/>
            <person name="Land M."/>
            <person name="Hauser L."/>
            <person name="Markowitz V."/>
            <person name="Cheng J.-F."/>
            <person name="Hugenholtz P."/>
            <person name="Woyke T."/>
            <person name="Wu D."/>
            <person name="Pukall R."/>
            <person name="Gehrich-Schroeter G."/>
            <person name="Brambilla E."/>
            <person name="Klenk H.-P."/>
            <person name="Eisen J.A."/>
        </authorList>
    </citation>
    <scope>NUCLEOTIDE SEQUENCE [LARGE SCALE GENOMIC DNA]</scope>
    <source>
        <strain evidence="10">DSM 21211 / LMG 22137 / NRRL B-23946 / LB-34</strain>
    </source>
</reference>
<dbReference type="GO" id="GO:0015288">
    <property type="term" value="F:porin activity"/>
    <property type="evidence" value="ECO:0007669"/>
    <property type="project" value="TreeGrafter"/>
</dbReference>
<dbReference type="KEGG" id="dmr:Deima_1566"/>
<gene>
    <name evidence="9" type="ordered locus">Deima_1566</name>
</gene>
<feature type="signal peptide" evidence="8">
    <location>
        <begin position="1"/>
        <end position="23"/>
    </location>
</feature>
<keyword evidence="6" id="KW-0472">Membrane</keyword>
<name>E8U826_DEIML</name>
<evidence type="ECO:0000256" key="6">
    <source>
        <dbReference type="ARBA" id="ARBA00023136"/>
    </source>
</evidence>
<organism evidence="9 10">
    <name type="scientific">Deinococcus maricopensis (strain DSM 21211 / LMG 22137 / NRRL B-23946 / LB-34)</name>
    <dbReference type="NCBI Taxonomy" id="709986"/>
    <lineage>
        <taxon>Bacteria</taxon>
        <taxon>Thermotogati</taxon>
        <taxon>Deinococcota</taxon>
        <taxon>Deinococci</taxon>
        <taxon>Deinococcales</taxon>
        <taxon>Deinococcaceae</taxon>
        <taxon>Deinococcus</taxon>
    </lineage>
</organism>
<comment type="subcellular location">
    <subcellularLocation>
        <location evidence="1">Cell outer membrane</location>
    </subcellularLocation>
</comment>
<keyword evidence="7" id="KW-0998">Cell outer membrane</keyword>
<dbReference type="Gene3D" id="1.20.1600.10">
    <property type="entry name" value="Outer membrane efflux proteins (OEP)"/>
    <property type="match status" value="1"/>
</dbReference>
<feature type="chain" id="PRO_5003232445" evidence="8">
    <location>
        <begin position="24"/>
        <end position="451"/>
    </location>
</feature>
<dbReference type="GO" id="GO:1990281">
    <property type="term" value="C:efflux pump complex"/>
    <property type="evidence" value="ECO:0007669"/>
    <property type="project" value="TreeGrafter"/>
</dbReference>
<proteinExistence type="inferred from homology"/>
<keyword evidence="10" id="KW-1185">Reference proteome</keyword>
<reference evidence="9 10" key="1">
    <citation type="journal article" date="2011" name="Stand. Genomic Sci.">
        <title>Complete genome sequence of Deinococcus maricopensis type strain (LB-34).</title>
        <authorList>
            <person name="Pukall R."/>
            <person name="Zeytun A."/>
            <person name="Lucas S."/>
            <person name="Lapidus A."/>
            <person name="Hammon N."/>
            <person name="Deshpande S."/>
            <person name="Nolan M."/>
            <person name="Cheng J.F."/>
            <person name="Pitluck S."/>
            <person name="Liolios K."/>
            <person name="Pagani I."/>
            <person name="Mikhailova N."/>
            <person name="Ivanova N."/>
            <person name="Mavromatis K."/>
            <person name="Pati A."/>
            <person name="Tapia R."/>
            <person name="Han C."/>
            <person name="Goodwin L."/>
            <person name="Chen A."/>
            <person name="Palaniappan K."/>
            <person name="Land M."/>
            <person name="Hauser L."/>
            <person name="Chang Y.J."/>
            <person name="Jeffries C.D."/>
            <person name="Brambilla E.M."/>
            <person name="Rohde M."/>
            <person name="Goker M."/>
            <person name="Detter J.C."/>
            <person name="Woyke T."/>
            <person name="Bristow J."/>
            <person name="Eisen J.A."/>
            <person name="Markowitz V."/>
            <person name="Hugenholtz P."/>
            <person name="Kyrpides N.C."/>
            <person name="Klenk H.P."/>
        </authorList>
    </citation>
    <scope>NUCLEOTIDE SEQUENCE [LARGE SCALE GENOMIC DNA]</scope>
    <source>
        <strain evidence="10">DSM 21211 / LMG 22137 / NRRL B-23946 / LB-34</strain>
    </source>
</reference>
<keyword evidence="8" id="KW-0732">Signal</keyword>
<keyword evidence="5" id="KW-0812">Transmembrane</keyword>
<sequence precursor="true">MHPPRPPRLTLALTALLCAVAHAQTTTTPPAAPLTLPDVLRDLHAAPAWQSADLQYLAAQQALDAARARTGLTLTTGADLVSAGADGTWQTGLTARVNASATVLPWSPAYDAVRSAQRALERAALERRDARATLVINAAQQYTAVRLAALDADLASAQLRLARRALDITAAQRAAGAATADAVLEREADVGSAAASADAAQATLTLNAATLANTLGRDLTGAALTTTPDDAPAPAPLADLVARALTQRGDVRGAEAALADARAQLAAATRERALPNLTANAQYGQLSAGQGAAGTVVSGALDLKNGVATGSVSVPLRASSQPNAVALGLSASFNLLDPVADASVNSARTAVASAERALNTARAAVTLDVQARRADLEAARAQLPLAAAAVSRARANADTARAREAAGVGTALDTSRADLAVTQAERAQLAARVNAYLAQLRLQAATGDLTP</sequence>
<dbReference type="eggNOG" id="COG1538">
    <property type="taxonomic scope" value="Bacteria"/>
</dbReference>
<accession>E8U826</accession>